<gene>
    <name evidence="12" type="primary">plsC</name>
    <name evidence="12" type="ORF">ERCIKOCA2762_503</name>
</gene>
<dbReference type="RefSeq" id="WP_157988608.1">
    <property type="nucleotide sequence ID" value="NZ_LR217715.1"/>
</dbReference>
<evidence type="ECO:0000313" key="13">
    <source>
        <dbReference type="Proteomes" id="UP000294368"/>
    </source>
</evidence>
<comment type="pathway">
    <text evidence="2">Phospholipid metabolism; CDP-diacylglycerol biosynthesis; CDP-diacylglycerol from sn-glycerol 3-phosphate: step 2/3.</text>
</comment>
<keyword evidence="9" id="KW-0443">Lipid metabolism</keyword>
<evidence type="ECO:0000256" key="6">
    <source>
        <dbReference type="ARBA" id="ARBA00016139"/>
    </source>
</evidence>
<evidence type="ECO:0000256" key="2">
    <source>
        <dbReference type="ARBA" id="ARBA00004728"/>
    </source>
</evidence>
<evidence type="ECO:0000313" key="12">
    <source>
        <dbReference type="EMBL" id="VFP83258.1"/>
    </source>
</evidence>
<dbReference type="Proteomes" id="UP000294368">
    <property type="component" value="Chromosome"/>
</dbReference>
<dbReference type="OrthoDB" id="5290997at2"/>
<reference evidence="12 13" key="1">
    <citation type="submission" date="2019-02" db="EMBL/GenBank/DDBJ databases">
        <authorList>
            <person name="Manzano-Marin A."/>
            <person name="Manzano-Marin A."/>
        </authorList>
    </citation>
    <scope>NUCLEOTIDE SEQUENCE [LARGE SCALE GENOMIC DNA]</scope>
    <source>
        <strain evidence="12 13">ErCikochiana</strain>
    </source>
</reference>
<dbReference type="AlphaFoldDB" id="A0A451DA97"/>
<dbReference type="Pfam" id="PF01553">
    <property type="entry name" value="Acyltransferase"/>
    <property type="match status" value="1"/>
</dbReference>
<dbReference type="PANTHER" id="PTHR10434:SF11">
    <property type="entry name" value="1-ACYL-SN-GLYCEROL-3-PHOSPHATE ACYLTRANSFERASE"/>
    <property type="match status" value="1"/>
</dbReference>
<comment type="similarity">
    <text evidence="4 9">Belongs to the 1-acyl-sn-glycerol-3-phosphate acyltransferase family.</text>
</comment>
<keyword evidence="8 9" id="KW-0012">Acyltransferase</keyword>
<feature type="transmembrane region" description="Helical" evidence="10">
    <location>
        <begin position="162"/>
        <end position="182"/>
    </location>
</feature>
<organism evidence="12 13">
    <name type="scientific">Candidatus Erwinia haradaeae</name>
    <dbReference type="NCBI Taxonomy" id="1922217"/>
    <lineage>
        <taxon>Bacteria</taxon>
        <taxon>Pseudomonadati</taxon>
        <taxon>Pseudomonadota</taxon>
        <taxon>Gammaproteobacteria</taxon>
        <taxon>Enterobacterales</taxon>
        <taxon>Erwiniaceae</taxon>
        <taxon>Erwinia</taxon>
    </lineage>
</organism>
<feature type="domain" description="Phospholipid/glycerol acyltransferase" evidence="11">
    <location>
        <begin position="67"/>
        <end position="182"/>
    </location>
</feature>
<dbReference type="PANTHER" id="PTHR10434">
    <property type="entry name" value="1-ACYL-SN-GLYCEROL-3-PHOSPHATE ACYLTRANSFERASE"/>
    <property type="match status" value="1"/>
</dbReference>
<dbReference type="GO" id="GO:0006654">
    <property type="term" value="P:phosphatidic acid biosynthetic process"/>
    <property type="evidence" value="ECO:0007669"/>
    <property type="project" value="TreeGrafter"/>
</dbReference>
<evidence type="ECO:0000256" key="1">
    <source>
        <dbReference type="ARBA" id="ARBA00001141"/>
    </source>
</evidence>
<dbReference type="GO" id="GO:0005886">
    <property type="term" value="C:plasma membrane"/>
    <property type="evidence" value="ECO:0007669"/>
    <property type="project" value="TreeGrafter"/>
</dbReference>
<dbReference type="NCBIfam" id="TIGR00530">
    <property type="entry name" value="AGP_acyltrn"/>
    <property type="match status" value="1"/>
</dbReference>
<evidence type="ECO:0000256" key="5">
    <source>
        <dbReference type="ARBA" id="ARBA00013211"/>
    </source>
</evidence>
<evidence type="ECO:0000256" key="10">
    <source>
        <dbReference type="SAM" id="Phobius"/>
    </source>
</evidence>
<keyword evidence="9" id="KW-1208">Phospholipid metabolism</keyword>
<keyword evidence="10" id="KW-0812">Transmembrane</keyword>
<keyword evidence="10" id="KW-0472">Membrane</keyword>
<evidence type="ECO:0000259" key="11">
    <source>
        <dbReference type="SMART" id="SM00563"/>
    </source>
</evidence>
<dbReference type="EMBL" id="LR217715">
    <property type="protein sequence ID" value="VFP83258.1"/>
    <property type="molecule type" value="Genomic_DNA"/>
</dbReference>
<evidence type="ECO:0000256" key="4">
    <source>
        <dbReference type="ARBA" id="ARBA00008655"/>
    </source>
</evidence>
<evidence type="ECO:0000256" key="7">
    <source>
        <dbReference type="ARBA" id="ARBA00022679"/>
    </source>
</evidence>
<dbReference type="CDD" id="cd07989">
    <property type="entry name" value="LPLAT_AGPAT-like"/>
    <property type="match status" value="1"/>
</dbReference>
<dbReference type="SUPFAM" id="SSF69593">
    <property type="entry name" value="Glycerol-3-phosphate (1)-acyltransferase"/>
    <property type="match status" value="1"/>
</dbReference>
<dbReference type="GO" id="GO:0016024">
    <property type="term" value="P:CDP-diacylglycerol biosynthetic process"/>
    <property type="evidence" value="ECO:0007669"/>
    <property type="project" value="UniProtKB-UniPathway"/>
</dbReference>
<accession>A0A451DA97</accession>
<keyword evidence="9" id="KW-0594">Phospholipid biosynthesis</keyword>
<feature type="transmembrane region" description="Helical" evidence="10">
    <location>
        <begin position="6"/>
        <end position="27"/>
    </location>
</feature>
<sequence>MLAVSRMVIVIIYSILVCILGSIYCLFRPRDPRNASIFSHLFGRLAPVFGLEVQLRKPEGFTAYPNAIYICNHQNNFDFITASNMLQPTTVTVGKSSLLWIPFFGLLYWLSGNLLINRKNYAKAHSTIMELVAQFQTKKVSFWIFPEGTRSYGRGLLPFKMGAFYAAIVAGVPIIPVVVSNMHHKIKLNRLRNGVSIVEMLQPIDTNNYNYYSARKLALHCRNIMLSKIDELNAEVAMYEEHLRRMR</sequence>
<dbReference type="UniPathway" id="UPA00557">
    <property type="reaction ID" value="UER00613"/>
</dbReference>
<feature type="transmembrane region" description="Helical" evidence="10">
    <location>
        <begin position="98"/>
        <end position="116"/>
    </location>
</feature>
<keyword evidence="7 9" id="KW-0808">Transferase</keyword>
<dbReference type="InterPro" id="IPR002123">
    <property type="entry name" value="Plipid/glycerol_acylTrfase"/>
</dbReference>
<comment type="pathway">
    <text evidence="3">Lipid metabolism.</text>
</comment>
<protein>
    <recommendedName>
        <fullName evidence="6 9">1-acyl-sn-glycerol-3-phosphate acyltransferase</fullName>
        <ecNumber evidence="5 9">2.3.1.51</ecNumber>
    </recommendedName>
</protein>
<name>A0A451DA97_9GAMM</name>
<keyword evidence="9" id="KW-0444">Lipid biosynthesis</keyword>
<evidence type="ECO:0000256" key="8">
    <source>
        <dbReference type="ARBA" id="ARBA00023315"/>
    </source>
</evidence>
<dbReference type="SMART" id="SM00563">
    <property type="entry name" value="PlsC"/>
    <property type="match status" value="1"/>
</dbReference>
<evidence type="ECO:0000256" key="3">
    <source>
        <dbReference type="ARBA" id="ARBA00005189"/>
    </source>
</evidence>
<dbReference type="InterPro" id="IPR004552">
    <property type="entry name" value="AGP_acyltrans"/>
</dbReference>
<dbReference type="EC" id="2.3.1.51" evidence="5 9"/>
<comment type="domain">
    <text evidence="9">The HXXXXD motif is essential for acyltransferase activity and may constitute the binding site for the phosphate moiety of the glycerol-3-phosphate.</text>
</comment>
<proteinExistence type="inferred from homology"/>
<evidence type="ECO:0000256" key="9">
    <source>
        <dbReference type="RuleBase" id="RU361267"/>
    </source>
</evidence>
<keyword evidence="10" id="KW-1133">Transmembrane helix</keyword>
<comment type="catalytic activity">
    <reaction evidence="1 9">
        <text>a 1-acyl-sn-glycero-3-phosphate + an acyl-CoA = a 1,2-diacyl-sn-glycero-3-phosphate + CoA</text>
        <dbReference type="Rhea" id="RHEA:19709"/>
        <dbReference type="ChEBI" id="CHEBI:57287"/>
        <dbReference type="ChEBI" id="CHEBI:57970"/>
        <dbReference type="ChEBI" id="CHEBI:58342"/>
        <dbReference type="ChEBI" id="CHEBI:58608"/>
        <dbReference type="EC" id="2.3.1.51"/>
    </reaction>
</comment>
<dbReference type="GO" id="GO:0003841">
    <property type="term" value="F:1-acylglycerol-3-phosphate O-acyltransferase activity"/>
    <property type="evidence" value="ECO:0007669"/>
    <property type="project" value="UniProtKB-UniRule"/>
</dbReference>